<sequence>MDESQETESCPNYHDEDNAGENKPVDIAEGRLYIKLKFPMAEQSNGEETGMQGGEQLENPQVTKDYVCDFCDKRFSSGKGLGGHKRVHTQPSKRNHQFLHKNIHKPKFKKSGGVDDGSLSKAKKHDIDATCLMCGKTFPSMKSLFGHMRSHPDREWRGIHPPARSNHIMSVSIVDSAGPCRVHDRASQISSDALPQSTLGSLTGKRQISSDALLQSTSGRVTGKRQISSDALLQSTSGRVTGKRRNKLRSMSSVELEASDNLLLLAKGNHALLNSLSTSGLEGKSAPGDNYNAEEVIKGEHDDKTQASPELVEVSTKQKIKSSPPDKKVKKEFSRADLSYTTTVREGKGKGKMDEFQGCDEDADDKGCTHERSNEAESNCEDREYKSTQYQLELNILVEKGNIKKKRMKRLPRNLEAGAEVACCINHSRKISKTPERFKCNICNKSFSTHQALGGHMSSHTKVTIKKSRSGDDHKGSASADLEANERAVAAAATQEAETDGGADAQCLGDSSGDGAPSVQALGCKMLVIDLNELPPMDEDEQEG</sequence>
<keyword evidence="11" id="KW-1185">Reference proteome</keyword>
<organism evidence="10 11">
    <name type="scientific">Eucalyptus globulus</name>
    <name type="common">Tasmanian blue gum</name>
    <dbReference type="NCBI Taxonomy" id="34317"/>
    <lineage>
        <taxon>Eukaryota</taxon>
        <taxon>Viridiplantae</taxon>
        <taxon>Streptophyta</taxon>
        <taxon>Embryophyta</taxon>
        <taxon>Tracheophyta</taxon>
        <taxon>Spermatophyta</taxon>
        <taxon>Magnoliopsida</taxon>
        <taxon>eudicotyledons</taxon>
        <taxon>Gunneridae</taxon>
        <taxon>Pentapetalae</taxon>
        <taxon>rosids</taxon>
        <taxon>malvids</taxon>
        <taxon>Myrtales</taxon>
        <taxon>Myrtaceae</taxon>
        <taxon>Myrtoideae</taxon>
        <taxon>Eucalypteae</taxon>
        <taxon>Eucalyptus</taxon>
    </lineage>
</organism>
<feature type="domain" description="C2H2-type" evidence="9">
    <location>
        <begin position="129"/>
        <end position="156"/>
    </location>
</feature>
<dbReference type="GO" id="GO:0008270">
    <property type="term" value="F:zinc ion binding"/>
    <property type="evidence" value="ECO:0007669"/>
    <property type="project" value="UniProtKB-KW"/>
</dbReference>
<gene>
    <name evidence="10" type="ORF">ACJRO7_023822</name>
</gene>
<dbReference type="SMART" id="SM00355">
    <property type="entry name" value="ZnF_C2H2"/>
    <property type="match status" value="3"/>
</dbReference>
<protein>
    <recommendedName>
        <fullName evidence="9">C2H2-type domain-containing protein</fullName>
    </recommendedName>
</protein>
<feature type="domain" description="C2H2-type" evidence="9">
    <location>
        <begin position="66"/>
        <end position="93"/>
    </location>
</feature>
<dbReference type="PANTHER" id="PTHR45988:SF18">
    <property type="entry name" value="C2H2-TYPE ZINC FINGER FAMILY PROTEIN"/>
    <property type="match status" value="1"/>
</dbReference>
<feature type="region of interest" description="Disordered" evidence="8">
    <location>
        <begin position="298"/>
        <end position="331"/>
    </location>
</feature>
<evidence type="ECO:0000256" key="6">
    <source>
        <dbReference type="ARBA" id="ARBA00023163"/>
    </source>
</evidence>
<dbReference type="AlphaFoldDB" id="A0ABD3KCA2"/>
<feature type="region of interest" description="Disordered" evidence="8">
    <location>
        <begin position="1"/>
        <end position="26"/>
    </location>
</feature>
<evidence type="ECO:0000313" key="10">
    <source>
        <dbReference type="EMBL" id="KAL3734531.1"/>
    </source>
</evidence>
<feature type="region of interest" description="Disordered" evidence="8">
    <location>
        <begin position="464"/>
        <end position="515"/>
    </location>
</feature>
<dbReference type="Proteomes" id="UP001634007">
    <property type="component" value="Unassembled WGS sequence"/>
</dbReference>
<dbReference type="Gene3D" id="3.30.160.60">
    <property type="entry name" value="Classic Zinc Finger"/>
    <property type="match status" value="2"/>
</dbReference>
<proteinExistence type="predicted"/>
<dbReference type="InterPro" id="IPR013087">
    <property type="entry name" value="Znf_C2H2_type"/>
</dbReference>
<evidence type="ECO:0000256" key="4">
    <source>
        <dbReference type="ARBA" id="ARBA00022833"/>
    </source>
</evidence>
<keyword evidence="4" id="KW-0862">Zinc</keyword>
<accession>A0ABD3KCA2</accession>
<dbReference type="PANTHER" id="PTHR45988">
    <property type="entry name" value="C2H2 TYPE ZINC FINGER TRANSCRIPTION FACTOR FAMILY-RELATED"/>
    <property type="match status" value="1"/>
</dbReference>
<evidence type="ECO:0000256" key="3">
    <source>
        <dbReference type="ARBA" id="ARBA00022771"/>
    </source>
</evidence>
<dbReference type="GO" id="GO:0043565">
    <property type="term" value="F:sequence-specific DNA binding"/>
    <property type="evidence" value="ECO:0007669"/>
    <property type="project" value="UniProtKB-ARBA"/>
</dbReference>
<dbReference type="PROSITE" id="PS00028">
    <property type="entry name" value="ZINC_FINGER_C2H2_1"/>
    <property type="match status" value="3"/>
</dbReference>
<feature type="compositionally biased region" description="Polar residues" evidence="8">
    <location>
        <begin position="187"/>
        <end position="239"/>
    </location>
</feature>
<dbReference type="EMBL" id="JBJKBG010000006">
    <property type="protein sequence ID" value="KAL3734531.1"/>
    <property type="molecule type" value="Genomic_DNA"/>
</dbReference>
<keyword evidence="3 7" id="KW-0863">Zinc-finger</keyword>
<dbReference type="InterPro" id="IPR036236">
    <property type="entry name" value="Znf_C2H2_sf"/>
</dbReference>
<dbReference type="SUPFAM" id="SSF57667">
    <property type="entry name" value="beta-beta-alpha zinc fingers"/>
    <property type="match status" value="2"/>
</dbReference>
<name>A0ABD3KCA2_EUCGL</name>
<reference evidence="10 11" key="1">
    <citation type="submission" date="2024-11" db="EMBL/GenBank/DDBJ databases">
        <title>Chromosome-level genome assembly of Eucalyptus globulus Labill. provides insights into its genome evolution.</title>
        <authorList>
            <person name="Li X."/>
        </authorList>
    </citation>
    <scope>NUCLEOTIDE SEQUENCE [LARGE SCALE GENOMIC DNA]</scope>
    <source>
        <strain evidence="10">CL2024</strain>
        <tissue evidence="10">Fresh tender leaves</tissue>
    </source>
</reference>
<dbReference type="PROSITE" id="PS50157">
    <property type="entry name" value="ZINC_FINGER_C2H2_2"/>
    <property type="match status" value="3"/>
</dbReference>
<evidence type="ECO:0000256" key="7">
    <source>
        <dbReference type="PROSITE-ProRule" id="PRU00042"/>
    </source>
</evidence>
<dbReference type="Pfam" id="PF13912">
    <property type="entry name" value="zf-C2H2_6"/>
    <property type="match status" value="3"/>
</dbReference>
<keyword evidence="1" id="KW-0479">Metal-binding</keyword>
<evidence type="ECO:0000256" key="5">
    <source>
        <dbReference type="ARBA" id="ARBA00023015"/>
    </source>
</evidence>
<evidence type="ECO:0000313" key="11">
    <source>
        <dbReference type="Proteomes" id="UP001634007"/>
    </source>
</evidence>
<keyword evidence="5" id="KW-0805">Transcription regulation</keyword>
<dbReference type="InterPro" id="IPR044653">
    <property type="entry name" value="AZF1/2/3-like"/>
</dbReference>
<feature type="compositionally biased region" description="Low complexity" evidence="8">
    <location>
        <begin position="487"/>
        <end position="496"/>
    </location>
</feature>
<evidence type="ECO:0000256" key="2">
    <source>
        <dbReference type="ARBA" id="ARBA00022737"/>
    </source>
</evidence>
<keyword evidence="2" id="KW-0677">Repeat</keyword>
<evidence type="ECO:0000256" key="1">
    <source>
        <dbReference type="ARBA" id="ARBA00022723"/>
    </source>
</evidence>
<keyword evidence="6" id="KW-0804">Transcription</keyword>
<comment type="caution">
    <text evidence="10">The sequence shown here is derived from an EMBL/GenBank/DDBJ whole genome shotgun (WGS) entry which is preliminary data.</text>
</comment>
<feature type="domain" description="C2H2-type" evidence="9">
    <location>
        <begin position="438"/>
        <end position="461"/>
    </location>
</feature>
<evidence type="ECO:0000259" key="9">
    <source>
        <dbReference type="PROSITE" id="PS50157"/>
    </source>
</evidence>
<evidence type="ECO:0000256" key="8">
    <source>
        <dbReference type="SAM" id="MobiDB-lite"/>
    </source>
</evidence>
<feature type="region of interest" description="Disordered" evidence="8">
    <location>
        <begin position="186"/>
        <end position="253"/>
    </location>
</feature>